<feature type="compositionally biased region" description="Basic and acidic residues" evidence="1">
    <location>
        <begin position="53"/>
        <end position="63"/>
    </location>
</feature>
<keyword evidence="3" id="KW-1185">Reference proteome</keyword>
<sequence>GYSTVPEAHAAFADQQRKGRVKPVRVENSSDDSDDIPTPSTPAQSPRARPRRANNDDANERTPTRRTRTHSDTTQLSSTTTSESSPTNASRRSAVSSRRRDASALSSPPTGVSIVLGVYPDHGSPSPVRAEGRRMGSATDSPQRASRRVRAASQTTSRGSPGGRSPPTDETQVVTSPAQTPSTRRFSPPTDVTQFGSPETPSLRRSSGHVSPVSSPSVARSVPERRRSSGGSRQASVVAANDERSSPRLAEVVDMDSPVSVRSPAQRAMRSRERETTSPVSSPAAQVAMTERSIDVSSSSQYPATTSSSHRYLNTSSSHHALSPALNDSITEESEDEGPSRPWSPATNVTFEEPGSPMATSTPALGHLEVNDSHDERGSESEGADGYETAPSSPNASQMSLQEDSEYEPDLSYLSLSPAPSHAATTPGSHRSPSSTATGYASLAPSSITNFQSATDPDSDVSTARHSRVTSPTLRNNFSDQRASPTSTGSRTRDPGRLRKAYSNVEVQTERTRSPLVRAATHSQVQIQTDSPQRNTTFSPASTLSIPAAHCRECHQPLPSQIQPGLGHPGDQTVPASPALSTHSLRAREAPFSPNALGLTQSEHIISTANEPAFDPRSPLGRSASLPLSMHGLGRPSPRMYDGTVRTAVRR</sequence>
<feature type="compositionally biased region" description="Low complexity" evidence="1">
    <location>
        <begin position="297"/>
        <end position="309"/>
    </location>
</feature>
<accession>A0A4R0RQX2</accession>
<feature type="region of interest" description="Disordered" evidence="1">
    <location>
        <begin position="1"/>
        <end position="541"/>
    </location>
</feature>
<feature type="compositionally biased region" description="Basic and acidic residues" evidence="1">
    <location>
        <begin position="369"/>
        <end position="380"/>
    </location>
</feature>
<reference evidence="2 3" key="1">
    <citation type="submission" date="2018-11" db="EMBL/GenBank/DDBJ databases">
        <title>Genome assembly of Steccherinum ochraceum LE-BIN_3174, the white-rot fungus of the Steccherinaceae family (The Residual Polyporoid clade, Polyporales, Basidiomycota).</title>
        <authorList>
            <person name="Fedorova T.V."/>
            <person name="Glazunova O.A."/>
            <person name="Landesman E.O."/>
            <person name="Moiseenko K.V."/>
            <person name="Psurtseva N.V."/>
            <person name="Savinova O.S."/>
            <person name="Shakhova N.V."/>
            <person name="Tyazhelova T.V."/>
            <person name="Vasina D.V."/>
        </authorList>
    </citation>
    <scope>NUCLEOTIDE SEQUENCE [LARGE SCALE GENOMIC DNA]</scope>
    <source>
        <strain evidence="2 3">LE-BIN_3174</strain>
    </source>
</reference>
<feature type="non-terminal residue" evidence="2">
    <location>
        <position position="1"/>
    </location>
</feature>
<feature type="compositionally biased region" description="Polar residues" evidence="1">
    <location>
        <begin position="310"/>
        <end position="320"/>
    </location>
</feature>
<evidence type="ECO:0000256" key="1">
    <source>
        <dbReference type="SAM" id="MobiDB-lite"/>
    </source>
</evidence>
<dbReference type="EMBL" id="RWJN01000038">
    <property type="protein sequence ID" value="TCD69613.1"/>
    <property type="molecule type" value="Genomic_DNA"/>
</dbReference>
<name>A0A4R0RQX2_9APHY</name>
<feature type="compositionally biased region" description="Polar residues" evidence="1">
    <location>
        <begin position="390"/>
        <end position="402"/>
    </location>
</feature>
<feature type="compositionally biased region" description="Low complexity" evidence="1">
    <location>
        <begin position="229"/>
        <end position="240"/>
    </location>
</feature>
<dbReference type="Proteomes" id="UP000292702">
    <property type="component" value="Unassembled WGS sequence"/>
</dbReference>
<feature type="region of interest" description="Disordered" evidence="1">
    <location>
        <begin position="611"/>
        <end position="651"/>
    </location>
</feature>
<gene>
    <name evidence="2" type="ORF">EIP91_007036</name>
</gene>
<evidence type="ECO:0000313" key="3">
    <source>
        <dbReference type="Proteomes" id="UP000292702"/>
    </source>
</evidence>
<feature type="compositionally biased region" description="Polar residues" evidence="1">
    <location>
        <begin position="168"/>
        <end position="200"/>
    </location>
</feature>
<evidence type="ECO:0000313" key="2">
    <source>
        <dbReference type="EMBL" id="TCD69613.1"/>
    </source>
</evidence>
<dbReference type="OrthoDB" id="3270485at2759"/>
<proteinExistence type="predicted"/>
<protein>
    <submittedName>
        <fullName evidence="2">Uncharacterized protein</fullName>
    </submittedName>
</protein>
<comment type="caution">
    <text evidence="2">The sequence shown here is derived from an EMBL/GenBank/DDBJ whole genome shotgun (WGS) entry which is preliminary data.</text>
</comment>
<organism evidence="2 3">
    <name type="scientific">Steccherinum ochraceum</name>
    <dbReference type="NCBI Taxonomy" id="92696"/>
    <lineage>
        <taxon>Eukaryota</taxon>
        <taxon>Fungi</taxon>
        <taxon>Dikarya</taxon>
        <taxon>Basidiomycota</taxon>
        <taxon>Agaricomycotina</taxon>
        <taxon>Agaricomycetes</taxon>
        <taxon>Polyporales</taxon>
        <taxon>Steccherinaceae</taxon>
        <taxon>Steccherinum</taxon>
    </lineage>
</organism>
<feature type="compositionally biased region" description="Low complexity" evidence="1">
    <location>
        <begin position="204"/>
        <end position="221"/>
    </location>
</feature>
<feature type="compositionally biased region" description="Polar residues" evidence="1">
    <location>
        <begin position="423"/>
        <end position="490"/>
    </location>
</feature>
<feature type="compositionally biased region" description="Low complexity" evidence="1">
    <location>
        <begin position="72"/>
        <end position="96"/>
    </location>
</feature>
<feature type="compositionally biased region" description="Polar residues" evidence="1">
    <location>
        <begin position="521"/>
        <end position="541"/>
    </location>
</feature>
<dbReference type="AlphaFoldDB" id="A0A4R0RQX2"/>